<evidence type="ECO:0000313" key="3">
    <source>
        <dbReference type="Proteomes" id="UP000054858"/>
    </source>
</evidence>
<evidence type="ECO:0000259" key="1">
    <source>
        <dbReference type="Pfam" id="PF21211"/>
    </source>
</evidence>
<feature type="domain" description="BF1531-like N-terminal" evidence="1">
    <location>
        <begin position="49"/>
        <end position="242"/>
    </location>
</feature>
<protein>
    <submittedName>
        <fullName evidence="2">HAD-superfamily phosphatase</fullName>
    </submittedName>
</protein>
<dbReference type="Gene3D" id="3.40.50.1000">
    <property type="entry name" value="HAD superfamily/HAD-like"/>
    <property type="match status" value="1"/>
</dbReference>
<dbReference type="Gene3D" id="3.40.50.1110">
    <property type="entry name" value="SGNH hydrolase"/>
    <property type="match status" value="1"/>
</dbReference>
<comment type="caution">
    <text evidence="2">The sequence shown here is derived from an EMBL/GenBank/DDBJ whole genome shotgun (WGS) entry which is preliminary data.</text>
</comment>
<dbReference type="NCBIfam" id="TIGR01686">
    <property type="entry name" value="FkbH"/>
    <property type="match status" value="1"/>
</dbReference>
<dbReference type="InterPro" id="IPR049369">
    <property type="entry name" value="BF1531-like_N"/>
</dbReference>
<name>A0A0W0WY79_9GAMM</name>
<dbReference type="AlphaFoldDB" id="A0A0W0WY79"/>
<dbReference type="EMBL" id="LNYP01000031">
    <property type="protein sequence ID" value="KTD37276.1"/>
    <property type="molecule type" value="Genomic_DNA"/>
</dbReference>
<dbReference type="InterPro" id="IPR036514">
    <property type="entry name" value="SGNH_hydro_sf"/>
</dbReference>
<dbReference type="InterPro" id="IPR036412">
    <property type="entry name" value="HAD-like_sf"/>
</dbReference>
<dbReference type="GO" id="GO:0016788">
    <property type="term" value="F:hydrolase activity, acting on ester bonds"/>
    <property type="evidence" value="ECO:0007669"/>
    <property type="project" value="UniProtKB-ARBA"/>
</dbReference>
<dbReference type="InterPro" id="IPR010033">
    <property type="entry name" value="HAD_SF_ppase_IIIC"/>
</dbReference>
<proteinExistence type="predicted"/>
<evidence type="ECO:0000313" key="2">
    <source>
        <dbReference type="EMBL" id="KTD37276.1"/>
    </source>
</evidence>
<organism evidence="2 3">
    <name type="scientific">Legionella oakridgensis</name>
    <dbReference type="NCBI Taxonomy" id="29423"/>
    <lineage>
        <taxon>Bacteria</taxon>
        <taxon>Pseudomonadati</taxon>
        <taxon>Pseudomonadota</taxon>
        <taxon>Gammaproteobacteria</taxon>
        <taxon>Legionellales</taxon>
        <taxon>Legionellaceae</taxon>
        <taxon>Legionella</taxon>
    </lineage>
</organism>
<accession>A0A0W0WY79</accession>
<reference evidence="2 3" key="1">
    <citation type="submission" date="2015-11" db="EMBL/GenBank/DDBJ databases">
        <title>Genomic analysis of 38 Legionella species identifies large and diverse effector repertoires.</title>
        <authorList>
            <person name="Burstein D."/>
            <person name="Amaro F."/>
            <person name="Zusman T."/>
            <person name="Lifshitz Z."/>
            <person name="Cohen O."/>
            <person name="Gilbert J.A."/>
            <person name="Pupko T."/>
            <person name="Shuman H.A."/>
            <person name="Segal G."/>
        </authorList>
    </citation>
    <scope>NUCLEOTIDE SEQUENCE [LARGE SCALE GENOMIC DNA]</scope>
    <source>
        <strain evidence="2 3">Oak Ridge-10</strain>
    </source>
</reference>
<gene>
    <name evidence="2" type="ORF">Loak_2412</name>
</gene>
<dbReference type="SUPFAM" id="SSF56784">
    <property type="entry name" value="HAD-like"/>
    <property type="match status" value="1"/>
</dbReference>
<dbReference type="PATRIC" id="fig|29423.5.peg.2536"/>
<dbReference type="InterPro" id="IPR010037">
    <property type="entry name" value="FkbH_domain"/>
</dbReference>
<dbReference type="Pfam" id="PF21211">
    <property type="entry name" value="FkbH_N"/>
    <property type="match status" value="1"/>
</dbReference>
<dbReference type="Proteomes" id="UP000054858">
    <property type="component" value="Unassembled WGS sequence"/>
</dbReference>
<sequence>MSLKRNQLDKNPLRLPNVLEYPLDSALILRKKHIIKKALLLNQELISKKIALLGGSNTSEIKSILELFLLKIGIKPEFYESQFNKYYEEAIFPQQALTQFKPDLIYIHVTNKNISSYPSITDSMEDIERLLQQECNKYLTIWAGLKQYGCPVIQNNFELPQQRILGNLDAYDPRGAVHYITRLNLFFAEEALHQTNLYLNDIHYLAASLGLSRWFDPQLWYVARYALSYEAIPYLAQNLSAIMGSLWGVSKKAIVLDLDNTCWGGTIGDDGLEGIVIGKDTPLAEAFSDFQSYLKKLKERGVVLTTCSKNEPEQAKQGFRHPDTILVEEDFALFAASWEPKDKTMLQISDRLNLGSGSFVFIDDNPAERQLVRTNFPMVSVPEVGSEVINFINHIDKNHFFETVSVSNEDLIRTTDYKNKEKRAAIVHQFINYEAYLDSLSMSAEIKPFTPLYMERITQLINKTNQFNVTNKRFTLTELDAISKNTNYMTLYGRLMDCYGDFGLISALICRIEGKACHIELWVMSCRAFQRTMEHAMLDTLVAWCKTLNIDTIIGSYHQTSKNHFVAHLYERLGFTKIVNNVMPTWSIPVNEYKNKNRHIKVNND</sequence>
<dbReference type="InterPro" id="IPR023214">
    <property type="entry name" value="HAD_sf"/>
</dbReference>
<dbReference type="NCBIfam" id="TIGR01681">
    <property type="entry name" value="HAD-SF-IIIC"/>
    <property type="match status" value="1"/>
</dbReference>